<keyword evidence="5 7" id="KW-1133">Transmembrane helix</keyword>
<keyword evidence="8" id="KW-0282">Flagellum</keyword>
<dbReference type="PANTHER" id="PTHR30065:SF1">
    <property type="entry name" value="SURFACE PRESENTATION OF ANTIGENS PROTEIN SPAR"/>
    <property type="match status" value="1"/>
</dbReference>
<feature type="transmembrane region" description="Helical" evidence="7">
    <location>
        <begin position="38"/>
        <end position="58"/>
    </location>
</feature>
<evidence type="ECO:0000313" key="8">
    <source>
        <dbReference type="EMBL" id="SNR76602.1"/>
    </source>
</evidence>
<organism evidence="8 9">
    <name type="scientific">Desulfurobacterium atlanticum</name>
    <dbReference type="NCBI Taxonomy" id="240169"/>
    <lineage>
        <taxon>Bacteria</taxon>
        <taxon>Pseudomonadati</taxon>
        <taxon>Aquificota</taxon>
        <taxon>Aquificia</taxon>
        <taxon>Desulfurobacteriales</taxon>
        <taxon>Desulfurobacteriaceae</taxon>
        <taxon>Desulfurobacterium</taxon>
    </lineage>
</organism>
<dbReference type="Proteomes" id="UP000198405">
    <property type="component" value="Unassembled WGS sequence"/>
</dbReference>
<keyword evidence="4 7" id="KW-0812">Transmembrane</keyword>
<dbReference type="RefSeq" id="WP_089323025.1">
    <property type="nucleotide sequence ID" value="NZ_FZOB01000005.1"/>
</dbReference>
<evidence type="ECO:0000313" key="9">
    <source>
        <dbReference type="Proteomes" id="UP000198405"/>
    </source>
</evidence>
<keyword evidence="8" id="KW-0969">Cilium</keyword>
<evidence type="ECO:0000256" key="5">
    <source>
        <dbReference type="ARBA" id="ARBA00022989"/>
    </source>
</evidence>
<protein>
    <submittedName>
        <fullName evidence="8">Flagellar biosynthetic protein FliR</fullName>
    </submittedName>
</protein>
<accession>A0A238YZZ4</accession>
<comment type="similarity">
    <text evidence="2">Belongs to the FliR/MopE/SpaR family.</text>
</comment>
<feature type="transmembrane region" description="Helical" evidence="7">
    <location>
        <begin position="158"/>
        <end position="174"/>
    </location>
</feature>
<dbReference type="OrthoDB" id="9807748at2"/>
<keyword evidence="3" id="KW-1003">Cell membrane</keyword>
<dbReference type="PANTHER" id="PTHR30065">
    <property type="entry name" value="FLAGELLAR BIOSYNTHETIC PROTEIN FLIR"/>
    <property type="match status" value="1"/>
</dbReference>
<dbReference type="InterPro" id="IPR002010">
    <property type="entry name" value="T3SS_IM_R"/>
</dbReference>
<dbReference type="Pfam" id="PF01311">
    <property type="entry name" value="Bac_export_1"/>
    <property type="match status" value="1"/>
</dbReference>
<dbReference type="AlphaFoldDB" id="A0A238YZZ4"/>
<dbReference type="GO" id="GO:0005886">
    <property type="term" value="C:plasma membrane"/>
    <property type="evidence" value="ECO:0007669"/>
    <property type="project" value="UniProtKB-SubCell"/>
</dbReference>
<feature type="transmembrane region" description="Helical" evidence="7">
    <location>
        <begin position="180"/>
        <end position="202"/>
    </location>
</feature>
<feature type="transmembrane region" description="Helical" evidence="7">
    <location>
        <begin position="130"/>
        <end position="151"/>
    </location>
</feature>
<keyword evidence="6 7" id="KW-0472">Membrane</keyword>
<dbReference type="PRINTS" id="PR00953">
    <property type="entry name" value="TYPE3IMRPROT"/>
</dbReference>
<name>A0A238YZZ4_9BACT</name>
<dbReference type="EMBL" id="FZOB01000005">
    <property type="protein sequence ID" value="SNR76602.1"/>
    <property type="molecule type" value="Genomic_DNA"/>
</dbReference>
<keyword evidence="8" id="KW-0966">Cell projection</keyword>
<dbReference type="GO" id="GO:0006605">
    <property type="term" value="P:protein targeting"/>
    <property type="evidence" value="ECO:0007669"/>
    <property type="project" value="InterPro"/>
</dbReference>
<evidence type="ECO:0000256" key="1">
    <source>
        <dbReference type="ARBA" id="ARBA00004651"/>
    </source>
</evidence>
<evidence type="ECO:0000256" key="3">
    <source>
        <dbReference type="ARBA" id="ARBA00022475"/>
    </source>
</evidence>
<keyword evidence="9" id="KW-1185">Reference proteome</keyword>
<evidence type="ECO:0000256" key="7">
    <source>
        <dbReference type="SAM" id="Phobius"/>
    </source>
</evidence>
<sequence length="261" mass="28659">MNVPVITPSDIGGFFAVLSRLGAFLMAFPFINSGMIPLNVRVFLLISLSFFVSSILHIKIPIDTYSLFDISLMVGKEIFIGLSMALLTAIFLGIVSYAAELISYSMGLTVANMFDPTFGVISVLDRFYILLFYLVFFLSGAYQLLIGSAILSFKVIPVGKVLSFNFLSLFNFMIDNANLLFFLAFKLAFPIMLTLFVVNLALALINRLIPQINVFIVGLPLQITVGFISLIIGLSAIVYAMNSLAQMLTSKIMLLIKILGG</sequence>
<feature type="transmembrane region" description="Helical" evidence="7">
    <location>
        <begin position="12"/>
        <end position="31"/>
    </location>
</feature>
<proteinExistence type="inferred from homology"/>
<evidence type="ECO:0000256" key="2">
    <source>
        <dbReference type="ARBA" id="ARBA00009772"/>
    </source>
</evidence>
<comment type="subcellular location">
    <subcellularLocation>
        <location evidence="1">Cell membrane</location>
        <topology evidence="1">Multi-pass membrane protein</topology>
    </subcellularLocation>
</comment>
<gene>
    <name evidence="8" type="ORF">SAMN06265340_105139</name>
</gene>
<evidence type="ECO:0000256" key="4">
    <source>
        <dbReference type="ARBA" id="ARBA00022692"/>
    </source>
</evidence>
<reference evidence="9" key="1">
    <citation type="submission" date="2017-06" db="EMBL/GenBank/DDBJ databases">
        <authorList>
            <person name="Varghese N."/>
            <person name="Submissions S."/>
        </authorList>
    </citation>
    <scope>NUCLEOTIDE SEQUENCE [LARGE SCALE GENOMIC DNA]</scope>
    <source>
        <strain evidence="9">DSM 15668</strain>
    </source>
</reference>
<feature type="transmembrane region" description="Helical" evidence="7">
    <location>
        <begin position="214"/>
        <end position="241"/>
    </location>
</feature>
<feature type="transmembrane region" description="Helical" evidence="7">
    <location>
        <begin position="78"/>
        <end position="99"/>
    </location>
</feature>
<evidence type="ECO:0000256" key="6">
    <source>
        <dbReference type="ARBA" id="ARBA00023136"/>
    </source>
</evidence>